<keyword evidence="3" id="KW-1185">Reference proteome</keyword>
<sequence length="62" mass="6645">MDSISKNSPSNMSMSNQPGTPRDDGEMGGNFLNPFQSESVSISLSTSLFGKPSICGYLLEKK</sequence>
<protein>
    <submittedName>
        <fullName evidence="2">Uncharacterized protein</fullName>
    </submittedName>
</protein>
<evidence type="ECO:0000313" key="3">
    <source>
        <dbReference type="Proteomes" id="UP000694420"/>
    </source>
</evidence>
<reference evidence="2" key="2">
    <citation type="submission" date="2025-09" db="UniProtKB">
        <authorList>
            <consortium name="Ensembl"/>
        </authorList>
    </citation>
    <scope>IDENTIFICATION</scope>
</reference>
<evidence type="ECO:0000313" key="2">
    <source>
        <dbReference type="Ensembl" id="ENSNPEP00000021426.1"/>
    </source>
</evidence>
<accession>A0A8C7A4Y2</accession>
<feature type="region of interest" description="Disordered" evidence="1">
    <location>
        <begin position="1"/>
        <end position="33"/>
    </location>
</feature>
<proteinExistence type="predicted"/>
<evidence type="ECO:0000256" key="1">
    <source>
        <dbReference type="SAM" id="MobiDB-lite"/>
    </source>
</evidence>
<feature type="compositionally biased region" description="Low complexity" evidence="1">
    <location>
        <begin position="1"/>
        <end position="16"/>
    </location>
</feature>
<dbReference type="Ensembl" id="ENSNPET00000021976.1">
    <property type="protein sequence ID" value="ENSNPEP00000021426.1"/>
    <property type="gene ID" value="ENSNPEG00000015891.1"/>
</dbReference>
<name>A0A8C7A4Y2_NOTPE</name>
<reference evidence="2" key="1">
    <citation type="submission" date="2025-08" db="UniProtKB">
        <authorList>
            <consortium name="Ensembl"/>
        </authorList>
    </citation>
    <scope>IDENTIFICATION</scope>
</reference>
<dbReference type="AlphaFoldDB" id="A0A8C7A4Y2"/>
<organism evidence="2 3">
    <name type="scientific">Nothoprocta perdicaria</name>
    <name type="common">Chilean tinamou</name>
    <name type="synonym">Crypturus perdicarius</name>
    <dbReference type="NCBI Taxonomy" id="30464"/>
    <lineage>
        <taxon>Eukaryota</taxon>
        <taxon>Metazoa</taxon>
        <taxon>Chordata</taxon>
        <taxon>Craniata</taxon>
        <taxon>Vertebrata</taxon>
        <taxon>Euteleostomi</taxon>
        <taxon>Archelosauria</taxon>
        <taxon>Archosauria</taxon>
        <taxon>Dinosauria</taxon>
        <taxon>Saurischia</taxon>
        <taxon>Theropoda</taxon>
        <taxon>Coelurosauria</taxon>
        <taxon>Aves</taxon>
        <taxon>Palaeognathae</taxon>
        <taxon>Tinamiformes</taxon>
        <taxon>Tinamidae</taxon>
        <taxon>Nothoprocta</taxon>
    </lineage>
</organism>
<dbReference type="Proteomes" id="UP000694420">
    <property type="component" value="Unplaced"/>
</dbReference>